<dbReference type="PROSITE" id="PS00387">
    <property type="entry name" value="PPASE"/>
    <property type="match status" value="1"/>
</dbReference>
<dbReference type="SUPFAM" id="SSF50324">
    <property type="entry name" value="Inorganic pyrophosphatase"/>
    <property type="match status" value="1"/>
</dbReference>
<proteinExistence type="predicted"/>
<sequence length="176" mass="19847">MTDFSRLPLRGRRGAFHVVVESPRGSTVKLKYESSLGAFSLSRPLPRGMRYPFDWGFVPMTKGPDGDPLDAMVLWDEATWPGVVLPCRALGVLQVDQNRTGGKPDERERNDRILAVPMVAPRYEFLRTYEDVSQLEREELAYFFLAAVHFEDKDARILGWEGPEAVEAMLSSQEGG</sequence>
<organism evidence="6 7">
    <name type="scientific">Myxococcus stipitatus (strain DSM 14675 / JCM 12634 / Mx s8)</name>
    <dbReference type="NCBI Taxonomy" id="1278073"/>
    <lineage>
        <taxon>Bacteria</taxon>
        <taxon>Pseudomonadati</taxon>
        <taxon>Myxococcota</taxon>
        <taxon>Myxococcia</taxon>
        <taxon>Myxococcales</taxon>
        <taxon>Cystobacterineae</taxon>
        <taxon>Myxococcaceae</taxon>
        <taxon>Myxococcus</taxon>
    </lineage>
</organism>
<dbReference type="EMBL" id="CP004025">
    <property type="protein sequence ID" value="AGC42216.1"/>
    <property type="molecule type" value="Genomic_DNA"/>
</dbReference>
<dbReference type="Pfam" id="PF00719">
    <property type="entry name" value="Pyrophosphatase"/>
    <property type="match status" value="1"/>
</dbReference>
<dbReference type="GO" id="GO:0000287">
    <property type="term" value="F:magnesium ion binding"/>
    <property type="evidence" value="ECO:0007669"/>
    <property type="project" value="InterPro"/>
</dbReference>
<evidence type="ECO:0000313" key="6">
    <source>
        <dbReference type="EMBL" id="AGC42216.1"/>
    </source>
</evidence>
<accession>L7U0A1</accession>
<comment type="cofactor">
    <cofactor evidence="1">
        <name>Mg(2+)</name>
        <dbReference type="ChEBI" id="CHEBI:18420"/>
    </cofactor>
</comment>
<dbReference type="InterPro" id="IPR036649">
    <property type="entry name" value="Pyrophosphatase_sf"/>
</dbReference>
<name>L7U0A1_MYXSD</name>
<dbReference type="EC" id="3.6.1.1" evidence="2"/>
<evidence type="ECO:0000256" key="5">
    <source>
        <dbReference type="ARBA" id="ARBA00022842"/>
    </source>
</evidence>
<keyword evidence="5" id="KW-0460">Magnesium</keyword>
<dbReference type="AlphaFoldDB" id="L7U0A1"/>
<evidence type="ECO:0000256" key="1">
    <source>
        <dbReference type="ARBA" id="ARBA00001946"/>
    </source>
</evidence>
<dbReference type="GO" id="GO:0006796">
    <property type="term" value="P:phosphate-containing compound metabolic process"/>
    <property type="evidence" value="ECO:0007669"/>
    <property type="project" value="InterPro"/>
</dbReference>
<evidence type="ECO:0000256" key="3">
    <source>
        <dbReference type="ARBA" id="ARBA00022723"/>
    </source>
</evidence>
<keyword evidence="4" id="KW-0378">Hydrolase</keyword>
<dbReference type="STRING" id="1278073.MYSTI_00867"/>
<keyword evidence="7" id="KW-1185">Reference proteome</keyword>
<dbReference type="HOGENOM" id="CLU_073198_1_1_7"/>
<keyword evidence="3" id="KW-0479">Metal-binding</keyword>
<dbReference type="GO" id="GO:0005737">
    <property type="term" value="C:cytoplasm"/>
    <property type="evidence" value="ECO:0007669"/>
    <property type="project" value="InterPro"/>
</dbReference>
<dbReference type="KEGG" id="msd:MYSTI_00867"/>
<dbReference type="InterPro" id="IPR008162">
    <property type="entry name" value="Pyrophosphatase"/>
</dbReference>
<dbReference type="eggNOG" id="COG0221">
    <property type="taxonomic scope" value="Bacteria"/>
</dbReference>
<protein>
    <recommendedName>
        <fullName evidence="2">inorganic diphosphatase</fullName>
        <ecNumber evidence="2">3.6.1.1</ecNumber>
    </recommendedName>
</protein>
<gene>
    <name evidence="6" type="ordered locus">MYSTI_00867</name>
</gene>
<dbReference type="Gene3D" id="3.90.80.10">
    <property type="entry name" value="Inorganic pyrophosphatase"/>
    <property type="match status" value="1"/>
</dbReference>
<evidence type="ECO:0000256" key="2">
    <source>
        <dbReference type="ARBA" id="ARBA00012146"/>
    </source>
</evidence>
<evidence type="ECO:0000256" key="4">
    <source>
        <dbReference type="ARBA" id="ARBA00022801"/>
    </source>
</evidence>
<dbReference type="OrthoDB" id="5187599at2"/>
<dbReference type="PATRIC" id="fig|1278073.3.peg.905"/>
<evidence type="ECO:0000313" key="7">
    <source>
        <dbReference type="Proteomes" id="UP000011131"/>
    </source>
</evidence>
<dbReference type="PANTHER" id="PTHR10286">
    <property type="entry name" value="INORGANIC PYROPHOSPHATASE"/>
    <property type="match status" value="1"/>
</dbReference>
<dbReference type="GO" id="GO:0004427">
    <property type="term" value="F:inorganic diphosphate phosphatase activity"/>
    <property type="evidence" value="ECO:0007669"/>
    <property type="project" value="UniProtKB-EC"/>
</dbReference>
<dbReference type="Proteomes" id="UP000011131">
    <property type="component" value="Chromosome"/>
</dbReference>
<dbReference type="RefSeq" id="WP_015346479.1">
    <property type="nucleotide sequence ID" value="NC_020126.1"/>
</dbReference>
<reference evidence="6 7" key="1">
    <citation type="journal article" date="2013" name="Genome Announc.">
        <title>Complete genome sequence of Myxococcus stipitatus strain DSM 14675, a fruiting myxobacterium.</title>
        <authorList>
            <person name="Huntley S."/>
            <person name="Kneip S."/>
            <person name="Treuner-Lange A."/>
            <person name="Sogaard-Andersen L."/>
        </authorList>
    </citation>
    <scope>NUCLEOTIDE SEQUENCE [LARGE SCALE GENOMIC DNA]</scope>
    <source>
        <strain evidence="7">DSM 14675 / JCM 12634 / Mx s8</strain>
    </source>
</reference>